<evidence type="ECO:0000313" key="2">
    <source>
        <dbReference type="EMBL" id="CAK9864941.1"/>
    </source>
</evidence>
<accession>A0ABP1ARG2</accession>
<protein>
    <recommendedName>
        <fullName evidence="4">Transposase</fullName>
    </recommendedName>
</protein>
<organism evidence="2 3">
    <name type="scientific">Sphagnum jensenii</name>
    <dbReference type="NCBI Taxonomy" id="128206"/>
    <lineage>
        <taxon>Eukaryota</taxon>
        <taxon>Viridiplantae</taxon>
        <taxon>Streptophyta</taxon>
        <taxon>Embryophyta</taxon>
        <taxon>Bryophyta</taxon>
        <taxon>Sphagnophytina</taxon>
        <taxon>Sphagnopsida</taxon>
        <taxon>Sphagnales</taxon>
        <taxon>Sphagnaceae</taxon>
        <taxon>Sphagnum</taxon>
    </lineage>
</organism>
<dbReference type="Proteomes" id="UP001497522">
    <property type="component" value="Chromosome 15"/>
</dbReference>
<keyword evidence="3" id="KW-1185">Reference proteome</keyword>
<name>A0ABP1ARG2_9BRYO</name>
<evidence type="ECO:0008006" key="4">
    <source>
        <dbReference type="Google" id="ProtNLM"/>
    </source>
</evidence>
<feature type="region of interest" description="Disordered" evidence="1">
    <location>
        <begin position="235"/>
        <end position="254"/>
    </location>
</feature>
<feature type="region of interest" description="Disordered" evidence="1">
    <location>
        <begin position="81"/>
        <end position="100"/>
    </location>
</feature>
<evidence type="ECO:0000313" key="3">
    <source>
        <dbReference type="Proteomes" id="UP001497522"/>
    </source>
</evidence>
<gene>
    <name evidence="2" type="ORF">CSSPJE1EN2_LOCUS7936</name>
</gene>
<dbReference type="EMBL" id="OZ023716">
    <property type="protein sequence ID" value="CAK9864941.1"/>
    <property type="molecule type" value="Genomic_DNA"/>
</dbReference>
<proteinExistence type="predicted"/>
<sequence>MASGVRVATITRFFFVDKRSEEEKVADRKSALAKWRDEENARLAHKKEAEAAAEAKRLASKRPVGRPKKIRQAQAVLVGQEGKEGNLEDGGEEPPAKNKRGPYTTWFVPDLWNFIFAVVKKHPRNLYDALFSFQHNKKPGRLGSPFDKLTVQTLKGWFEKNEEGVFVLKRKVADYIALQNARKASHKLRSMGIFTEFPETFELVSDGDGQVRGRCQVFGVKDLWEGFCPEAPGVDVEAGHHSSEQAPGRLGEAR</sequence>
<evidence type="ECO:0000256" key="1">
    <source>
        <dbReference type="SAM" id="MobiDB-lite"/>
    </source>
</evidence>
<reference evidence="2" key="1">
    <citation type="submission" date="2024-03" db="EMBL/GenBank/DDBJ databases">
        <authorList>
            <consortium name="ELIXIR-Norway"/>
            <consortium name="Elixir Norway"/>
        </authorList>
    </citation>
    <scope>NUCLEOTIDE SEQUENCE</scope>
</reference>